<keyword evidence="5" id="KW-0067">ATP-binding</keyword>
<comment type="caution">
    <text evidence="12">The sequence shown here is derived from an EMBL/GenBank/DDBJ whole genome shotgun (WGS) entry which is preliminary data.</text>
</comment>
<keyword evidence="2" id="KW-0813">Transport</keyword>
<dbReference type="PROSITE" id="PS50929">
    <property type="entry name" value="ABC_TM1F"/>
    <property type="match status" value="1"/>
</dbReference>
<dbReference type="Gene3D" id="3.40.50.300">
    <property type="entry name" value="P-loop containing nucleotide triphosphate hydrolases"/>
    <property type="match status" value="1"/>
</dbReference>
<dbReference type="AlphaFoldDB" id="A0A835JJK0"/>
<organism evidence="12 13">
    <name type="scientific">Salix dunnii</name>
    <dbReference type="NCBI Taxonomy" id="1413687"/>
    <lineage>
        <taxon>Eukaryota</taxon>
        <taxon>Viridiplantae</taxon>
        <taxon>Streptophyta</taxon>
        <taxon>Embryophyta</taxon>
        <taxon>Tracheophyta</taxon>
        <taxon>Spermatophyta</taxon>
        <taxon>Magnoliopsida</taxon>
        <taxon>eudicotyledons</taxon>
        <taxon>Gunneridae</taxon>
        <taxon>Pentapetalae</taxon>
        <taxon>rosids</taxon>
        <taxon>fabids</taxon>
        <taxon>Malpighiales</taxon>
        <taxon>Salicaceae</taxon>
        <taxon>Saliceae</taxon>
        <taxon>Salix</taxon>
    </lineage>
</organism>
<evidence type="ECO:0000259" key="11">
    <source>
        <dbReference type="PROSITE" id="PS50929"/>
    </source>
</evidence>
<accession>A0A835JJK0</accession>
<keyword evidence="4" id="KW-0547">Nucleotide-binding</keyword>
<evidence type="ECO:0000256" key="2">
    <source>
        <dbReference type="ARBA" id="ARBA00022448"/>
    </source>
</evidence>
<evidence type="ECO:0000256" key="8">
    <source>
        <dbReference type="SAM" id="MobiDB-lite"/>
    </source>
</evidence>
<protein>
    <recommendedName>
        <fullName evidence="14">ABC transporter B family member 28</fullName>
    </recommendedName>
</protein>
<dbReference type="Pfam" id="PF00664">
    <property type="entry name" value="ABC_membrane"/>
    <property type="match status" value="2"/>
</dbReference>
<feature type="transmembrane region" description="Helical" evidence="9">
    <location>
        <begin position="154"/>
        <end position="174"/>
    </location>
</feature>
<reference evidence="12 13" key="1">
    <citation type="submission" date="2020-10" db="EMBL/GenBank/DDBJ databases">
        <title>Plant Genome Project.</title>
        <authorList>
            <person name="Zhang R.-G."/>
        </authorList>
    </citation>
    <scope>NUCLEOTIDE SEQUENCE [LARGE SCALE GENOMIC DNA]</scope>
    <source>
        <strain evidence="12">FAFU-HL-1</strain>
        <tissue evidence="12">Leaf</tissue>
    </source>
</reference>
<dbReference type="GO" id="GO:0090374">
    <property type="term" value="P:oligopeptide export from mitochondrion"/>
    <property type="evidence" value="ECO:0007669"/>
    <property type="project" value="TreeGrafter"/>
</dbReference>
<evidence type="ECO:0000256" key="4">
    <source>
        <dbReference type="ARBA" id="ARBA00022741"/>
    </source>
</evidence>
<dbReference type="Proteomes" id="UP000657918">
    <property type="component" value="Unassembled WGS sequence"/>
</dbReference>
<dbReference type="InterPro" id="IPR039421">
    <property type="entry name" value="Type_1_exporter"/>
</dbReference>
<feature type="transmembrane region" description="Helical" evidence="9">
    <location>
        <begin position="418"/>
        <end position="444"/>
    </location>
</feature>
<dbReference type="PROSITE" id="PS50893">
    <property type="entry name" value="ABC_TRANSPORTER_2"/>
    <property type="match status" value="1"/>
</dbReference>
<keyword evidence="7 9" id="KW-0472">Membrane</keyword>
<dbReference type="Pfam" id="PF00005">
    <property type="entry name" value="ABC_tran"/>
    <property type="match status" value="1"/>
</dbReference>
<feature type="transmembrane region" description="Helical" evidence="9">
    <location>
        <begin position="251"/>
        <end position="276"/>
    </location>
</feature>
<dbReference type="InterPro" id="IPR017871">
    <property type="entry name" value="ABC_transporter-like_CS"/>
</dbReference>
<dbReference type="PROSITE" id="PS00211">
    <property type="entry name" value="ABC_TRANSPORTER_1"/>
    <property type="match status" value="1"/>
</dbReference>
<evidence type="ECO:0000256" key="9">
    <source>
        <dbReference type="SAM" id="Phobius"/>
    </source>
</evidence>
<evidence type="ECO:0000313" key="12">
    <source>
        <dbReference type="EMBL" id="KAF9668305.1"/>
    </source>
</evidence>
<comment type="subcellular location">
    <subcellularLocation>
        <location evidence="1">Mitochondrion inner membrane</location>
        <topology evidence="1">Multi-pass membrane protein</topology>
    </subcellularLocation>
</comment>
<dbReference type="SMART" id="SM00382">
    <property type="entry name" value="AAA"/>
    <property type="match status" value="1"/>
</dbReference>
<dbReference type="FunFam" id="3.40.50.300:FF:000403">
    <property type="entry name" value="ATP-binding cassette sub-family B member 8, mitochondrial"/>
    <property type="match status" value="1"/>
</dbReference>
<feature type="region of interest" description="Disordered" evidence="8">
    <location>
        <begin position="67"/>
        <end position="89"/>
    </location>
</feature>
<sequence>MASATPPLLLQTLPTRSLTLSLHAPSKFKLKLPPSPSPRLRQSRPFPPLLKRHWTATAITSAYVTGPASDPIVTEPDRKLDSTDDESSLTEKVQPPELISWSLLWSLLAKHKVRLVVCAFTLLGCTSCTLSMPIFSGRFFEVLIGARPEPLWRLLSKIGVLYALEPVFTVLFVVNMNTVWEKVMATLRAQIFRRVLIQKVEFFDRYKVGELSALLTSDLGSVKDIVSENISRDRGFRAFSEASLSILKQNYGCFTSSVCLLLQQIIGTICILFALAPQLAPILGFLVLAVSLSVGKYFLVKVIKISTVPPICSLSLHHIFYMTLTVYKRSTVPVFKAHGKAQASISDCVTETFSAIRTVRSFGGEKHQMLNFGSQVLAYQRSGIKLGAFKSVNESLTRVAVYISLLTLYSLGGSKVKAGLLSVGTIASFIGYTFTLTFAVQGLVNTLGDLRGALAAIERINSVLSGVEIDEALAYGLERQIQKKEIHDEKISLFLINGYSEQNEVFNTHYMSALKSASNVCSFAGSGDVCLEDVHFSYPLRPDVKILNGLNLTLKCGTVTALVGSSGSGKSTIVQLLARFYEPTKGQITVSGEDVRTFEKTEWVQAISIVNQLSIYYKQEPVLFSVSVGENIAYGLPDDNVSKDDIIKAAKAANAHEFIISLPQGYDTLVGERGGLLSGGQRQRIAIARALLKNAPILILDEATSALDAVSERLVQDALDQLMKGRTTLVIAHRLSTVQNANQIALCSGGRIAELGTHLELLDKKGQYASLVGTQRLAFE</sequence>
<dbReference type="SUPFAM" id="SSF90123">
    <property type="entry name" value="ABC transporter transmembrane region"/>
    <property type="match status" value="2"/>
</dbReference>
<evidence type="ECO:0000256" key="7">
    <source>
        <dbReference type="ARBA" id="ARBA00023136"/>
    </source>
</evidence>
<dbReference type="GO" id="GO:0005743">
    <property type="term" value="C:mitochondrial inner membrane"/>
    <property type="evidence" value="ECO:0007669"/>
    <property type="project" value="UniProtKB-SubCell"/>
</dbReference>
<dbReference type="InterPro" id="IPR036640">
    <property type="entry name" value="ABC1_TM_sf"/>
</dbReference>
<dbReference type="PANTHER" id="PTHR43394">
    <property type="entry name" value="ATP-DEPENDENT PERMEASE MDL1, MITOCHONDRIAL"/>
    <property type="match status" value="1"/>
</dbReference>
<name>A0A835JJK0_9ROSI</name>
<dbReference type="SUPFAM" id="SSF52540">
    <property type="entry name" value="P-loop containing nucleoside triphosphate hydrolases"/>
    <property type="match status" value="1"/>
</dbReference>
<feature type="domain" description="ABC transmembrane type-1" evidence="11">
    <location>
        <begin position="116"/>
        <end position="452"/>
    </location>
</feature>
<keyword evidence="6 9" id="KW-1133">Transmembrane helix</keyword>
<keyword evidence="3 9" id="KW-0812">Transmembrane</keyword>
<dbReference type="CDD" id="cd18557">
    <property type="entry name" value="ABC_6TM_TAP_ABCB8_10_like"/>
    <property type="match status" value="1"/>
</dbReference>
<dbReference type="InterPro" id="IPR003593">
    <property type="entry name" value="AAA+_ATPase"/>
</dbReference>
<evidence type="ECO:0000256" key="5">
    <source>
        <dbReference type="ARBA" id="ARBA00022840"/>
    </source>
</evidence>
<dbReference type="GO" id="GO:0016887">
    <property type="term" value="F:ATP hydrolysis activity"/>
    <property type="evidence" value="ECO:0007669"/>
    <property type="project" value="InterPro"/>
</dbReference>
<proteinExistence type="predicted"/>
<dbReference type="PANTHER" id="PTHR43394:SF7">
    <property type="entry name" value="ABC TRANSPORTER B FAMILY MEMBER 28"/>
    <property type="match status" value="1"/>
</dbReference>
<dbReference type="GO" id="GO:0005524">
    <property type="term" value="F:ATP binding"/>
    <property type="evidence" value="ECO:0007669"/>
    <property type="project" value="UniProtKB-KW"/>
</dbReference>
<evidence type="ECO:0000256" key="6">
    <source>
        <dbReference type="ARBA" id="ARBA00022989"/>
    </source>
</evidence>
<feature type="transmembrane region" description="Helical" evidence="9">
    <location>
        <begin position="113"/>
        <end position="134"/>
    </location>
</feature>
<evidence type="ECO:0000259" key="10">
    <source>
        <dbReference type="PROSITE" id="PS50893"/>
    </source>
</evidence>
<dbReference type="Gene3D" id="1.20.1560.10">
    <property type="entry name" value="ABC transporter type 1, transmembrane domain"/>
    <property type="match status" value="1"/>
</dbReference>
<dbReference type="InterPro" id="IPR027417">
    <property type="entry name" value="P-loop_NTPase"/>
</dbReference>
<evidence type="ECO:0008006" key="14">
    <source>
        <dbReference type="Google" id="ProtNLM"/>
    </source>
</evidence>
<evidence type="ECO:0000313" key="13">
    <source>
        <dbReference type="Proteomes" id="UP000657918"/>
    </source>
</evidence>
<dbReference type="EMBL" id="JADGMS010000015">
    <property type="protein sequence ID" value="KAF9668305.1"/>
    <property type="molecule type" value="Genomic_DNA"/>
</dbReference>
<evidence type="ECO:0000256" key="1">
    <source>
        <dbReference type="ARBA" id="ARBA00004448"/>
    </source>
</evidence>
<feature type="domain" description="ABC transporter" evidence="10">
    <location>
        <begin position="529"/>
        <end position="774"/>
    </location>
</feature>
<dbReference type="InterPro" id="IPR003439">
    <property type="entry name" value="ABC_transporter-like_ATP-bd"/>
</dbReference>
<dbReference type="OrthoDB" id="6500128at2759"/>
<dbReference type="GO" id="GO:0015421">
    <property type="term" value="F:ABC-type oligopeptide transporter activity"/>
    <property type="evidence" value="ECO:0007669"/>
    <property type="project" value="TreeGrafter"/>
</dbReference>
<keyword evidence="13" id="KW-1185">Reference proteome</keyword>
<evidence type="ECO:0000256" key="3">
    <source>
        <dbReference type="ARBA" id="ARBA00022692"/>
    </source>
</evidence>
<gene>
    <name evidence="12" type="ORF">SADUNF_Sadunf15G0115000</name>
</gene>
<dbReference type="InterPro" id="IPR011527">
    <property type="entry name" value="ABC1_TM_dom"/>
</dbReference>
<feature type="transmembrane region" description="Helical" evidence="9">
    <location>
        <begin position="282"/>
        <end position="299"/>
    </location>
</feature>